<evidence type="ECO:0008006" key="3">
    <source>
        <dbReference type="Google" id="ProtNLM"/>
    </source>
</evidence>
<dbReference type="AlphaFoldDB" id="A0A8J7SAL8"/>
<dbReference type="InterPro" id="IPR054333">
    <property type="entry name" value="REase-ARP-assoc"/>
</dbReference>
<evidence type="ECO:0000313" key="1">
    <source>
        <dbReference type="EMBL" id="MBP3193061.1"/>
    </source>
</evidence>
<sequence>MNWSERLKEQIRERAIAWTEDVNAKSYRSIGNPGTVMFPYHENQHGNFFPEVWDIITSNSEWFSRLNKPHSQRRHLPLEFRANAKELDSSNSSDALLMNFFCFPNAAQRLAPAFGATFVEPYPQFGVPGKIQLHNGSLDATELDMVLGDTIVEAKLTEQNFTFREKSHVSRYEAFEEIFEVELLPSIGNKYYGYQLIRNVLAAAQMNLRFAVLIDYRRPDLLKEWWSVHTAVKNCSLRSRCFVVFWQELAMVAKTKHRILLNKKYGF</sequence>
<proteinExistence type="predicted"/>
<dbReference type="RefSeq" id="WP_210512331.1">
    <property type="nucleotide sequence ID" value="NZ_JAFIDN010000007.1"/>
</dbReference>
<evidence type="ECO:0000313" key="2">
    <source>
        <dbReference type="Proteomes" id="UP000673975"/>
    </source>
</evidence>
<dbReference type="EMBL" id="JAFIDN010000007">
    <property type="protein sequence ID" value="MBP3193061.1"/>
    <property type="molecule type" value="Genomic_DNA"/>
</dbReference>
<reference evidence="1" key="1">
    <citation type="submission" date="2021-02" db="EMBL/GenBank/DDBJ databases">
        <title>Natronogracilivirga saccharolytica gen. nov. sp. nov. a new anaerobic, haloalkiliphilic carbohydrate-fermenting bacterium from soda lake and proposing of Cyclonatronumiaceae fam. nov. in the phylum Balneolaeota.</title>
        <authorList>
            <person name="Zhilina T.N."/>
            <person name="Sorokin D.Y."/>
            <person name="Zavarzina D.G."/>
            <person name="Toshchakov S.V."/>
            <person name="Kublanov I.V."/>
        </authorList>
    </citation>
    <scope>NUCLEOTIDE SEQUENCE</scope>
    <source>
        <strain evidence="1">Z-1702</strain>
    </source>
</reference>
<comment type="caution">
    <text evidence="1">The sequence shown here is derived from an EMBL/GenBank/DDBJ whole genome shotgun (WGS) entry which is preliminary data.</text>
</comment>
<dbReference type="Proteomes" id="UP000673975">
    <property type="component" value="Unassembled WGS sequence"/>
</dbReference>
<organism evidence="1 2">
    <name type="scientific">Natronogracilivirga saccharolytica</name>
    <dbReference type="NCBI Taxonomy" id="2812953"/>
    <lineage>
        <taxon>Bacteria</taxon>
        <taxon>Pseudomonadati</taxon>
        <taxon>Balneolota</taxon>
        <taxon>Balneolia</taxon>
        <taxon>Balneolales</taxon>
        <taxon>Cyclonatronaceae</taxon>
        <taxon>Natronogracilivirga</taxon>
    </lineage>
</organism>
<protein>
    <recommendedName>
        <fullName evidence="3">Restriction endonuclease</fullName>
    </recommendedName>
</protein>
<keyword evidence="2" id="KW-1185">Reference proteome</keyword>
<name>A0A8J7SAL8_9BACT</name>
<gene>
    <name evidence="1" type="ORF">NATSA_10335</name>
</gene>
<accession>A0A8J7SAL8</accession>
<dbReference type="Pfam" id="PF22558">
    <property type="entry name" value="REase-ARP"/>
    <property type="match status" value="1"/>
</dbReference>